<dbReference type="Pfam" id="PF20085">
    <property type="entry name" value="TGL"/>
    <property type="match status" value="1"/>
</dbReference>
<name>A0A840G3Y4_RHOTE</name>
<dbReference type="RefSeq" id="WP_153115610.1">
    <property type="nucleotide sequence ID" value="NZ_JACIGE010000004.1"/>
</dbReference>
<keyword evidence="1" id="KW-0808">Transferase</keyword>
<dbReference type="AlphaFoldDB" id="A0A840G3Y4"/>
<comment type="caution">
    <text evidence="4">The sequence shown here is derived from an EMBL/GenBank/DDBJ whole genome shotgun (WGS) entry which is preliminary data.</text>
</comment>
<reference evidence="4 5" key="1">
    <citation type="submission" date="2020-08" db="EMBL/GenBank/DDBJ databases">
        <title>Genome sequencing of Purple Non-Sulfur Bacteria from various extreme environments.</title>
        <authorList>
            <person name="Mayer M."/>
        </authorList>
    </citation>
    <scope>NUCLEOTIDE SEQUENCE [LARGE SCALE GENOMIC DNA]</scope>
    <source>
        <strain evidence="4 5">2761</strain>
    </source>
</reference>
<dbReference type="GO" id="GO:0030435">
    <property type="term" value="P:sporulation resulting in formation of a cellular spore"/>
    <property type="evidence" value="ECO:0007669"/>
    <property type="project" value="UniProtKB-KW"/>
</dbReference>
<keyword evidence="5" id="KW-1185">Reference proteome</keyword>
<keyword evidence="2" id="KW-0749">Sporulation</keyword>
<organism evidence="4 5">
    <name type="scientific">Rhodocyclus tenuis</name>
    <name type="common">Rhodospirillum tenue</name>
    <dbReference type="NCBI Taxonomy" id="1066"/>
    <lineage>
        <taxon>Bacteria</taxon>
        <taxon>Pseudomonadati</taxon>
        <taxon>Pseudomonadota</taxon>
        <taxon>Betaproteobacteria</taxon>
        <taxon>Rhodocyclales</taxon>
        <taxon>Rhodocyclaceae</taxon>
        <taxon>Rhodocyclus</taxon>
    </lineage>
</organism>
<dbReference type="InterPro" id="IPR020916">
    <property type="entry name" value="Gln_gamma-glutamylTfrase_bac"/>
</dbReference>
<evidence type="ECO:0000256" key="1">
    <source>
        <dbReference type="ARBA" id="ARBA00022679"/>
    </source>
</evidence>
<dbReference type="OrthoDB" id="8738101at2"/>
<accession>A0A840G3Y4</accession>
<evidence type="ECO:0000256" key="3">
    <source>
        <dbReference type="SAM" id="SignalP"/>
    </source>
</evidence>
<evidence type="ECO:0000256" key="2">
    <source>
        <dbReference type="ARBA" id="ARBA00022969"/>
    </source>
</evidence>
<gene>
    <name evidence="4" type="ORF">GGD90_001469</name>
</gene>
<proteinExistence type="predicted"/>
<protein>
    <submittedName>
        <fullName evidence="4">Uncharacterized protein</fullName>
    </submittedName>
</protein>
<feature type="signal peptide" evidence="3">
    <location>
        <begin position="1"/>
        <end position="20"/>
    </location>
</feature>
<dbReference type="EMBL" id="JACIGE010000004">
    <property type="protein sequence ID" value="MBB4247103.1"/>
    <property type="molecule type" value="Genomic_DNA"/>
</dbReference>
<dbReference type="Proteomes" id="UP000587070">
    <property type="component" value="Unassembled WGS sequence"/>
</dbReference>
<dbReference type="GO" id="GO:0003810">
    <property type="term" value="F:protein-glutamine gamma-glutamyltransferase activity"/>
    <property type="evidence" value="ECO:0007669"/>
    <property type="project" value="InterPro"/>
</dbReference>
<keyword evidence="3" id="KW-0732">Signal</keyword>
<evidence type="ECO:0000313" key="4">
    <source>
        <dbReference type="EMBL" id="MBB4247103.1"/>
    </source>
</evidence>
<evidence type="ECO:0000313" key="5">
    <source>
        <dbReference type="Proteomes" id="UP000587070"/>
    </source>
</evidence>
<sequence length="415" mass="46287">MRIRVLPFLAVLFAGMAASAVPSLVPPLRAAELITAGGIRFQCSPSLLAQAAQEMDALLDELAIPADLLSKSSSASGTQLSYRLRTPEHDTSTLDLVDRREYALAREAISLPAVRGMRVVNTVSRKEILLALLQHGRLTEMTGGSCSVAALREMIGIRQNVVAWAEHLEWIWPNGGPARWNTKYWKEGTPVSTQPLADAFLDMFLQQQRYTIGCYTATKVVYVHALLDYHRRVNPDAQKLRLLESRLLADGEPLVDVEPAGMWSFEDDFDPAGLSRPGKLLRLHADVAMRNFVPGDWVYLLNTDPVSRRKTGYEGSNAIYLGGGRFDDYYNDHQHAYAYEEKLDEVYQWRHGVFNRRRDAQKRQVLSAPAMARLSESPARGGLVFGFRVVPGDVDLTLPGSTRLPQQLAIGDREN</sequence>
<feature type="chain" id="PRO_5032959427" evidence="3">
    <location>
        <begin position="21"/>
        <end position="415"/>
    </location>
</feature>